<organism evidence="1 2">
    <name type="scientific">Scomber scombrus</name>
    <name type="common">Atlantic mackerel</name>
    <name type="synonym">Scomber vernalis</name>
    <dbReference type="NCBI Taxonomy" id="13677"/>
    <lineage>
        <taxon>Eukaryota</taxon>
        <taxon>Metazoa</taxon>
        <taxon>Chordata</taxon>
        <taxon>Craniata</taxon>
        <taxon>Vertebrata</taxon>
        <taxon>Euteleostomi</taxon>
        <taxon>Actinopterygii</taxon>
        <taxon>Neopterygii</taxon>
        <taxon>Teleostei</taxon>
        <taxon>Neoteleostei</taxon>
        <taxon>Acanthomorphata</taxon>
        <taxon>Pelagiaria</taxon>
        <taxon>Scombriformes</taxon>
        <taxon>Scombridae</taxon>
        <taxon>Scomber</taxon>
    </lineage>
</organism>
<proteinExistence type="predicted"/>
<reference evidence="1 2" key="1">
    <citation type="submission" date="2024-01" db="EMBL/GenBank/DDBJ databases">
        <authorList>
            <person name="Alioto T."/>
            <person name="Alioto T."/>
            <person name="Gomez Garrido J."/>
        </authorList>
    </citation>
    <scope>NUCLEOTIDE SEQUENCE [LARGE SCALE GENOMIC DNA]</scope>
</reference>
<evidence type="ECO:0000313" key="1">
    <source>
        <dbReference type="EMBL" id="CAK6957249.1"/>
    </source>
</evidence>
<protein>
    <submittedName>
        <fullName evidence="1">Uncharacterized protein</fullName>
    </submittedName>
</protein>
<evidence type="ECO:0000313" key="2">
    <source>
        <dbReference type="Proteomes" id="UP001314229"/>
    </source>
</evidence>
<dbReference type="AlphaFoldDB" id="A0AAV1NCH7"/>
<name>A0AAV1NCH7_SCOSC</name>
<keyword evidence="2" id="KW-1185">Reference proteome</keyword>
<accession>A0AAV1NCH7</accession>
<gene>
    <name evidence="1" type="ORF">FSCOSCO3_A025706</name>
</gene>
<sequence>MWRSVVQRNVPSSVTLEFWSPCPPSSTDKGFRITSRRLNQQVTSRCAVSFFGWQVSRRVVIRTPDK</sequence>
<comment type="caution">
    <text evidence="1">The sequence shown here is derived from an EMBL/GenBank/DDBJ whole genome shotgun (WGS) entry which is preliminary data.</text>
</comment>
<dbReference type="Proteomes" id="UP001314229">
    <property type="component" value="Unassembled WGS sequence"/>
</dbReference>
<dbReference type="EMBL" id="CAWUFR010000028">
    <property type="protein sequence ID" value="CAK6957249.1"/>
    <property type="molecule type" value="Genomic_DNA"/>
</dbReference>